<dbReference type="PANTHER" id="PTHR16301">
    <property type="entry name" value="IMPACT-RELATED"/>
    <property type="match status" value="1"/>
</dbReference>
<sequence length="375" mass="40005">MRDNILKPRGIKSTIVPAATQGCPALPYPAKMDSALESLQNTDLAEEIEAINAIYEPDTLTITNTSTSTGPSTLDLGGSGSSDSSPPSTTIKLQLPEHPHLSFLLGFNSTYPDTPPKILGTASTASRGEGKLAVDVLEDILSRTYQPGAVCLFDLINEAVQAFTELNIGGSATTTTTNNNDTTSHTQPASEELNTENGSHQPLTTRSTTPDHHTFNLTSPPPWILSDVITEKKSVFVGRAAHVTSLDQAKAFLDHLLATEKKVASATHNISAWRIREVKSSTSTAGGSKNGEATEMIVQDCDDDGETAAGGRLLHLMQLMDVWDVVVVVTRWYGGVLLGPDRFRIINAAGRDALVKGGFVKEKTAGEKGKKKGKK</sequence>
<reference evidence="9 10" key="1">
    <citation type="submission" date="2018-07" db="EMBL/GenBank/DDBJ databases">
        <title>Section-level genome sequencing of Aspergillus section Nigri to investigate inter- and intra-species variation.</title>
        <authorList>
            <consortium name="DOE Joint Genome Institute"/>
            <person name="Vesth T.C."/>
            <person name="Nybo J.L."/>
            <person name="Theobald S."/>
            <person name="Frisvad J.C."/>
            <person name="Larsen T.O."/>
            <person name="Nielsen K.F."/>
            <person name="Hoof J.B."/>
            <person name="Brandl J."/>
            <person name="Salamov A."/>
            <person name="Riley R."/>
            <person name="Gladden J.M."/>
            <person name="Phatale P."/>
            <person name="Nielsen M.T."/>
            <person name="Lyhne E.K."/>
            <person name="Kogle M.E."/>
            <person name="Strasser K."/>
            <person name="McDonnell E."/>
            <person name="Barry K."/>
            <person name="Clum A."/>
            <person name="Chen C."/>
            <person name="Nolan M."/>
            <person name="Sandor L."/>
            <person name="Kuo A."/>
            <person name="Lipzen A."/>
            <person name="Hainaut M."/>
            <person name="Drula E."/>
            <person name="Tsang A."/>
            <person name="Magnuson J.K."/>
            <person name="Henrissat B."/>
            <person name="Wiebenga A."/>
            <person name="Simmons B.A."/>
            <person name="Makela M.R."/>
            <person name="De vries R.P."/>
            <person name="Grigoriev I.V."/>
            <person name="Mortensen U.H."/>
            <person name="Baker S.E."/>
            <person name="Andersen M.R."/>
        </authorList>
    </citation>
    <scope>NUCLEOTIDE SEQUENCE [LARGE SCALE GENOMIC DNA]</scope>
    <source>
        <strain evidence="9 10">ATCC 13496</strain>
    </source>
</reference>
<protein>
    <submittedName>
        <fullName evidence="9">UPF0029-domain-containing protein</fullName>
    </submittedName>
</protein>
<dbReference type="InterPro" id="IPR036956">
    <property type="entry name" value="Impact_N_sf"/>
</dbReference>
<evidence type="ECO:0000256" key="6">
    <source>
        <dbReference type="ARBA" id="ARBA00023016"/>
    </source>
</evidence>
<dbReference type="SUPFAM" id="SSF54211">
    <property type="entry name" value="Ribosomal protein S5 domain 2-like"/>
    <property type="match status" value="1"/>
</dbReference>
<feature type="region of interest" description="Disordered" evidence="7">
    <location>
        <begin position="170"/>
        <end position="214"/>
    </location>
</feature>
<dbReference type="InterPro" id="IPR020568">
    <property type="entry name" value="Ribosomal_Su5_D2-typ_SF"/>
</dbReference>
<feature type="region of interest" description="Disordered" evidence="7">
    <location>
        <begin position="62"/>
        <end position="90"/>
    </location>
</feature>
<dbReference type="InterPro" id="IPR001498">
    <property type="entry name" value="Impact_N"/>
</dbReference>
<evidence type="ECO:0000256" key="7">
    <source>
        <dbReference type="SAM" id="MobiDB-lite"/>
    </source>
</evidence>
<gene>
    <name evidence="9" type="ORF">M747DRAFT_169576</name>
</gene>
<dbReference type="CDD" id="cd23822">
    <property type="entry name" value="RWD_ScYIH1-like"/>
    <property type="match status" value="1"/>
</dbReference>
<dbReference type="PANTHER" id="PTHR16301:SF25">
    <property type="entry name" value="PROTEIN IMPACT"/>
    <property type="match status" value="1"/>
</dbReference>
<dbReference type="Pfam" id="PF01205">
    <property type="entry name" value="Impact_N"/>
    <property type="match status" value="1"/>
</dbReference>
<feature type="domain" description="RWD" evidence="8">
    <location>
        <begin position="46"/>
        <end position="166"/>
    </location>
</feature>
<evidence type="ECO:0000256" key="1">
    <source>
        <dbReference type="ARBA" id="ARBA00004496"/>
    </source>
</evidence>
<comment type="subcellular location">
    <subcellularLocation>
        <location evidence="1">Cytoplasm</location>
    </subcellularLocation>
</comment>
<organism evidence="9 10">
    <name type="scientific">Aspergillus niger ATCC 13496</name>
    <dbReference type="NCBI Taxonomy" id="1353008"/>
    <lineage>
        <taxon>Eukaryota</taxon>
        <taxon>Fungi</taxon>
        <taxon>Dikarya</taxon>
        <taxon>Ascomycota</taxon>
        <taxon>Pezizomycotina</taxon>
        <taxon>Eurotiomycetes</taxon>
        <taxon>Eurotiomycetidae</taxon>
        <taxon>Eurotiales</taxon>
        <taxon>Aspergillaceae</taxon>
        <taxon>Aspergillus</taxon>
        <taxon>Aspergillus subgen. Circumdati</taxon>
    </lineage>
</organism>
<keyword evidence="3" id="KW-0963">Cytoplasm</keyword>
<feature type="compositionally biased region" description="Low complexity" evidence="7">
    <location>
        <begin position="173"/>
        <end position="183"/>
    </location>
</feature>
<dbReference type="SUPFAM" id="SSF54495">
    <property type="entry name" value="UBC-like"/>
    <property type="match status" value="1"/>
</dbReference>
<dbReference type="GO" id="GO:0005737">
    <property type="term" value="C:cytoplasm"/>
    <property type="evidence" value="ECO:0007669"/>
    <property type="project" value="UniProtKB-SubCell"/>
</dbReference>
<evidence type="ECO:0000256" key="2">
    <source>
        <dbReference type="ARBA" id="ARBA00007665"/>
    </source>
</evidence>
<accession>A0A370BJH1</accession>
<dbReference type="GO" id="GO:0140469">
    <property type="term" value="P:GCN2-mediated signaling"/>
    <property type="evidence" value="ECO:0007669"/>
    <property type="project" value="TreeGrafter"/>
</dbReference>
<comment type="similarity">
    <text evidence="2">Belongs to the IMPACT family.</text>
</comment>
<dbReference type="Pfam" id="PF05773">
    <property type="entry name" value="RWD"/>
    <property type="match status" value="1"/>
</dbReference>
<dbReference type="Gene3D" id="3.30.230.30">
    <property type="entry name" value="Impact, N-terminal domain"/>
    <property type="match status" value="1"/>
</dbReference>
<evidence type="ECO:0000313" key="10">
    <source>
        <dbReference type="Proteomes" id="UP000253845"/>
    </source>
</evidence>
<dbReference type="VEuPathDB" id="FungiDB:M747DRAFT_169576"/>
<proteinExistence type="inferred from homology"/>
<dbReference type="InterPro" id="IPR006575">
    <property type="entry name" value="RWD_dom"/>
</dbReference>
<dbReference type="InterPro" id="IPR016135">
    <property type="entry name" value="UBQ-conjugating_enzyme/RWD"/>
</dbReference>
<dbReference type="InterPro" id="IPR023582">
    <property type="entry name" value="Impact"/>
</dbReference>
<keyword evidence="6" id="KW-0346">Stress response</keyword>
<dbReference type="PROSITE" id="PS51257">
    <property type="entry name" value="PROKAR_LIPOPROTEIN"/>
    <property type="match status" value="1"/>
</dbReference>
<dbReference type="InterPro" id="IPR020569">
    <property type="entry name" value="UPF0029_Impact_CS"/>
</dbReference>
<dbReference type="AlphaFoldDB" id="A0A370BJH1"/>
<evidence type="ECO:0000259" key="8">
    <source>
        <dbReference type="PROSITE" id="PS50908"/>
    </source>
</evidence>
<evidence type="ECO:0000313" key="9">
    <source>
        <dbReference type="EMBL" id="RDH14230.1"/>
    </source>
</evidence>
<dbReference type="EMBL" id="KZ851973">
    <property type="protein sequence ID" value="RDH14230.1"/>
    <property type="molecule type" value="Genomic_DNA"/>
</dbReference>
<feature type="compositionally biased region" description="Polar residues" evidence="7">
    <location>
        <begin position="195"/>
        <end position="208"/>
    </location>
</feature>
<evidence type="ECO:0000256" key="3">
    <source>
        <dbReference type="ARBA" id="ARBA00022490"/>
    </source>
</evidence>
<dbReference type="PROSITE" id="PS50908">
    <property type="entry name" value="RWD"/>
    <property type="match status" value="1"/>
</dbReference>
<dbReference type="PROSITE" id="PS00910">
    <property type="entry name" value="UPF0029"/>
    <property type="match status" value="1"/>
</dbReference>
<keyword evidence="5" id="KW-0810">Translation regulation</keyword>
<evidence type="ECO:0000256" key="5">
    <source>
        <dbReference type="ARBA" id="ARBA00022845"/>
    </source>
</evidence>
<dbReference type="Gene3D" id="3.10.110.10">
    <property type="entry name" value="Ubiquitin Conjugating Enzyme"/>
    <property type="match status" value="1"/>
</dbReference>
<name>A0A370BJH1_ASPNG</name>
<keyword evidence="4" id="KW-0678">Repressor</keyword>
<evidence type="ECO:0000256" key="4">
    <source>
        <dbReference type="ARBA" id="ARBA00022491"/>
    </source>
</evidence>
<dbReference type="GO" id="GO:0006446">
    <property type="term" value="P:regulation of translational initiation"/>
    <property type="evidence" value="ECO:0007669"/>
    <property type="project" value="TreeGrafter"/>
</dbReference>
<dbReference type="Proteomes" id="UP000253845">
    <property type="component" value="Unassembled WGS sequence"/>
</dbReference>